<dbReference type="Gene3D" id="3.40.630.30">
    <property type="match status" value="1"/>
</dbReference>
<sequence>MGGVHNLRSPTPELGLWIKEDQHHQGYGRELLQAIARWAGERYRPHYFIYPVAEQNLPSRRLAESLGGQLNGRRENIKYDCLVYHIPPVQRIMRCPAARHRVIFLCRGGVEYANHTYRHG</sequence>
<dbReference type="Proteomes" id="UP000307968">
    <property type="component" value="Chromosome"/>
</dbReference>
<dbReference type="GO" id="GO:0016747">
    <property type="term" value="F:acyltransferase activity, transferring groups other than amino-acyl groups"/>
    <property type="evidence" value="ECO:0007669"/>
    <property type="project" value="InterPro"/>
</dbReference>
<organism evidence="2 3">
    <name type="scientific">Serratia rubidaea</name>
    <name type="common">Serratia marinorubra</name>
    <dbReference type="NCBI Taxonomy" id="61652"/>
    <lineage>
        <taxon>Bacteria</taxon>
        <taxon>Pseudomonadati</taxon>
        <taxon>Pseudomonadota</taxon>
        <taxon>Gammaproteobacteria</taxon>
        <taxon>Enterobacterales</taxon>
        <taxon>Yersiniaceae</taxon>
        <taxon>Serratia</taxon>
    </lineage>
</organism>
<dbReference type="AlphaFoldDB" id="A0A4U9HGF9"/>
<dbReference type="SUPFAM" id="SSF55729">
    <property type="entry name" value="Acyl-CoA N-acyltransferases (Nat)"/>
    <property type="match status" value="1"/>
</dbReference>
<proteinExistence type="predicted"/>
<dbReference type="Pfam" id="PF13302">
    <property type="entry name" value="Acetyltransf_3"/>
    <property type="match status" value="1"/>
</dbReference>
<dbReference type="InterPro" id="IPR000182">
    <property type="entry name" value="GNAT_dom"/>
</dbReference>
<dbReference type="InterPro" id="IPR016181">
    <property type="entry name" value="Acyl_CoA_acyltransferase"/>
</dbReference>
<reference evidence="2 3" key="1">
    <citation type="submission" date="2019-05" db="EMBL/GenBank/DDBJ databases">
        <authorList>
            <consortium name="Pathogen Informatics"/>
        </authorList>
    </citation>
    <scope>NUCLEOTIDE SEQUENCE [LARGE SCALE GENOMIC DNA]</scope>
    <source>
        <strain evidence="2 3">NCTC12971</strain>
    </source>
</reference>
<dbReference type="PROSITE" id="PS51186">
    <property type="entry name" value="GNAT"/>
    <property type="match status" value="1"/>
</dbReference>
<dbReference type="EMBL" id="LR590463">
    <property type="protein sequence ID" value="VTP63120.1"/>
    <property type="molecule type" value="Genomic_DNA"/>
</dbReference>
<protein>
    <recommendedName>
        <fullName evidence="1">N-acetyltransferase domain-containing protein</fullName>
    </recommendedName>
</protein>
<feature type="domain" description="N-acetyltransferase" evidence="1">
    <location>
        <begin position="1"/>
        <end position="90"/>
    </location>
</feature>
<evidence type="ECO:0000259" key="1">
    <source>
        <dbReference type="PROSITE" id="PS51186"/>
    </source>
</evidence>
<evidence type="ECO:0000313" key="2">
    <source>
        <dbReference type="EMBL" id="VTP63120.1"/>
    </source>
</evidence>
<gene>
    <name evidence="2" type="ORF">NCTC12971_02981</name>
</gene>
<evidence type="ECO:0000313" key="3">
    <source>
        <dbReference type="Proteomes" id="UP000307968"/>
    </source>
</evidence>
<name>A0A4U9HGF9_SERRU</name>
<accession>A0A4U9HGF9</accession>